<feature type="region of interest" description="Disordered" evidence="1">
    <location>
        <begin position="848"/>
        <end position="872"/>
    </location>
</feature>
<feature type="region of interest" description="Disordered" evidence="1">
    <location>
        <begin position="95"/>
        <end position="126"/>
    </location>
</feature>
<evidence type="ECO:0000313" key="3">
    <source>
        <dbReference type="EnsemblMetazoa" id="XP_022667023"/>
    </source>
</evidence>
<feature type="compositionally biased region" description="Low complexity" evidence="1">
    <location>
        <begin position="257"/>
        <end position="270"/>
    </location>
</feature>
<feature type="compositionally biased region" description="Polar residues" evidence="1">
    <location>
        <begin position="773"/>
        <end position="783"/>
    </location>
</feature>
<feature type="region of interest" description="Disordered" evidence="1">
    <location>
        <begin position="257"/>
        <end position="549"/>
    </location>
</feature>
<feature type="region of interest" description="Disordered" evidence="1">
    <location>
        <begin position="683"/>
        <end position="712"/>
    </location>
</feature>
<feature type="compositionally biased region" description="Basic and acidic residues" evidence="1">
    <location>
        <begin position="354"/>
        <end position="363"/>
    </location>
</feature>
<feature type="compositionally biased region" description="Basic and acidic residues" evidence="1">
    <location>
        <begin position="302"/>
        <end position="320"/>
    </location>
</feature>
<feature type="compositionally biased region" description="Polar residues" evidence="1">
    <location>
        <begin position="271"/>
        <end position="287"/>
    </location>
</feature>
<accession>A0A7M7KK18</accession>
<evidence type="ECO:0000256" key="1">
    <source>
        <dbReference type="SAM" id="MobiDB-lite"/>
    </source>
</evidence>
<feature type="compositionally biased region" description="Polar residues" evidence="1">
    <location>
        <begin position="322"/>
        <end position="336"/>
    </location>
</feature>
<feature type="region of interest" description="Disordered" evidence="1">
    <location>
        <begin position="903"/>
        <end position="949"/>
    </location>
</feature>
<feature type="compositionally biased region" description="Low complexity" evidence="1">
    <location>
        <begin position="683"/>
        <end position="694"/>
    </location>
</feature>
<proteinExistence type="predicted"/>
<dbReference type="Pfam" id="PF21107">
    <property type="entry name" value="STPRs"/>
    <property type="match status" value="1"/>
</dbReference>
<sequence>MCKPWIYVDLFKSNNQHVVTAEGQNQAASAATVQVAKKVLTTGSVPLDQLAGQLVTGSGQGTLLSLGCSEGQVPCISQQLTSSVFPSLGSPSQVVPSECTGGHGPHSPFTQPASPPLASTPPAEASCGGSSPTTTGLCALAASPATATCCSQGPIPAVPPTAHMTCSVVQLNGSFCCQEMNQCDGHCPSLSCGAPTVPSTVSDSGPASATSVLVPNYAIVSQHQPSQQPPPPPLSYSGVGHYLPSVTLSQAAYAGSPACSTSSSSATSRSVCGTPTPSVVSSCSEPSITARSRAESTSTTRSEGDQHAEQPNHPKQEKRTVNIKQEPSSDSTAPTQETRKAKRRTRNNGQNSIDNERLQDRRQRQAKKARLARQRESPEQRKKRLEKLAAYAAKRRATETPEEREKRLQDMRTRQKERVRRKKLLQQHQQQQDQQPLPPPSQQQQETPQRAQQRAQQQLQAVQQATSQHQQQEQPTQQQLSDTVTMAEVPDVSPGARASEASASPATSTSSTTSHSAGTPRSATGSRDTSAVAAASSPNTGDPPITPTPSVTVPALQQILAVLAAGTAVATDPAVTVAQVTARLAPGGTTLSTRVARLRPILPKPTLHGHKEKEANGVSAYCIWTDPLNLKSVCVQLAPGSGSIVTPALTGSCSSASNSNGAACAGTAVRIATLNYPTPSTLSSCSSPTQSQLSDFDQIPSPLSMSDRSTPLDFSPTVDVVAARSDENPREGMAPKNLSQRTRAQSANQTNGSHKPLLGDRVSAFMGTGFPNRGTTQSSTSGSCPPLPDQFIATRGAPPEFIDETPIALEANRGPPRGEITRTPAQAGHEHVNLDELRYTTLGEVLSARASPSASSPSNSSVALQAGLHTPPPSECAVEAPALGQPQMLSSRSHSLHSLNFQPNNGHIETPPGFDSLLCATPGPAEHRNSAGGAQHGPRESSSVEGSGILPSAIYMSQLM</sequence>
<feature type="region of interest" description="Disordered" evidence="1">
    <location>
        <begin position="724"/>
        <end position="785"/>
    </location>
</feature>
<reference evidence="3" key="1">
    <citation type="submission" date="2021-01" db="UniProtKB">
        <authorList>
            <consortium name="EnsemblMetazoa"/>
        </authorList>
    </citation>
    <scope>IDENTIFICATION</scope>
</reference>
<keyword evidence="4" id="KW-1185">Reference proteome</keyword>
<feature type="compositionally biased region" description="Low complexity" evidence="1">
    <location>
        <begin position="493"/>
        <end position="520"/>
    </location>
</feature>
<evidence type="ECO:0000259" key="2">
    <source>
        <dbReference type="Pfam" id="PF21107"/>
    </source>
</evidence>
<dbReference type="GeneID" id="111252806"/>
<organism evidence="3 4">
    <name type="scientific">Varroa destructor</name>
    <name type="common">Honeybee mite</name>
    <dbReference type="NCBI Taxonomy" id="109461"/>
    <lineage>
        <taxon>Eukaryota</taxon>
        <taxon>Metazoa</taxon>
        <taxon>Ecdysozoa</taxon>
        <taxon>Arthropoda</taxon>
        <taxon>Chelicerata</taxon>
        <taxon>Arachnida</taxon>
        <taxon>Acari</taxon>
        <taxon>Parasitiformes</taxon>
        <taxon>Mesostigmata</taxon>
        <taxon>Gamasina</taxon>
        <taxon>Dermanyssoidea</taxon>
        <taxon>Varroidae</taxon>
        <taxon>Varroa</taxon>
    </lineage>
</organism>
<name>A0A7M7KK18_VARDE</name>
<dbReference type="EnsemblMetazoa" id="XM_022811288">
    <property type="protein sequence ID" value="XP_022667023"/>
    <property type="gene ID" value="LOC111252806"/>
</dbReference>
<feature type="compositionally biased region" description="Low complexity" evidence="1">
    <location>
        <begin position="289"/>
        <end position="301"/>
    </location>
</feature>
<dbReference type="InterPro" id="IPR048998">
    <property type="entry name" value="STPR"/>
</dbReference>
<feature type="domain" description="STPR" evidence="2">
    <location>
        <begin position="359"/>
        <end position="419"/>
    </location>
</feature>
<dbReference type="Proteomes" id="UP000594260">
    <property type="component" value="Unplaced"/>
</dbReference>
<dbReference type="RefSeq" id="XP_022667023.1">
    <property type="nucleotide sequence ID" value="XM_022811288.1"/>
</dbReference>
<evidence type="ECO:0000313" key="4">
    <source>
        <dbReference type="Proteomes" id="UP000594260"/>
    </source>
</evidence>
<feature type="compositionally biased region" description="Basic and acidic residues" evidence="1">
    <location>
        <begin position="396"/>
        <end position="416"/>
    </location>
</feature>
<feature type="compositionally biased region" description="Low complexity" evidence="1">
    <location>
        <begin position="848"/>
        <end position="863"/>
    </location>
</feature>
<dbReference type="AlphaFoldDB" id="A0A7M7KK18"/>
<feature type="compositionally biased region" description="Low complexity" evidence="1">
    <location>
        <begin position="442"/>
        <end position="479"/>
    </location>
</feature>
<feature type="compositionally biased region" description="Low complexity" evidence="1">
    <location>
        <begin position="426"/>
        <end position="435"/>
    </location>
</feature>
<protein>
    <recommendedName>
        <fullName evidence="2">STPR domain-containing protein</fullName>
    </recommendedName>
</protein>
<feature type="compositionally biased region" description="Polar residues" evidence="1">
    <location>
        <begin position="737"/>
        <end position="753"/>
    </location>
</feature>